<dbReference type="EMBL" id="JADWDJ010000001">
    <property type="protein sequence ID" value="KAG5285215.1"/>
    <property type="molecule type" value="Genomic_DNA"/>
</dbReference>
<dbReference type="InterPro" id="IPR019453">
    <property type="entry name" value="VPS39/TGFA1_Znf"/>
</dbReference>
<feature type="repeat" description="CHCR" evidence="1">
    <location>
        <begin position="557"/>
        <end position="726"/>
    </location>
</feature>
<dbReference type="GO" id="GO:0006886">
    <property type="term" value="P:intracellular protein transport"/>
    <property type="evidence" value="ECO:0007669"/>
    <property type="project" value="UniProtKB-UniRule"/>
</dbReference>
<dbReference type="InterPro" id="IPR019452">
    <property type="entry name" value="VPS39/TGF_beta_rcpt-assoc_1"/>
</dbReference>
<sequence length="852" mass="95403">MSVRAFSCVLLTEKPVVGKGKDKAGIQCVEWCCKSLYIGGKDSVVHQLNLPSAVATDAPNIREVKRRQMGRSGPVSQLRAIPVLNHLLVLWDGSVTALNMFSLEPVSPLKKIPNVSCMEVGSSVSSTQQVYVELVTASVKRRWISVHRVYVDKWECVKQLPLGREPLALAVREPCVCVATADRYMLCDYESGNTLDLFQHNLARQNLLVKQAGEREFLLNGPGSLGMFVMSDGISQRPPVPWPAGILDAAVCHPYTLVLQDQAQTVHVYSTLDQQLKQVIPIPKAATLTPTTEGVFVTAEREIYCLRPCALEDQIEALMAEERMDQALVLLDGVRELLPQHSYQDLRKNISCMLGLMHFYQESFKEAKGLLIDGDLDPREIIRLYPEVSDVCGDFDSQLPSVSTSRDLRLMSTEDQASFHRFLHFLGDFLWAVRGTTQGLSCRSDVDSALLKVYLQLGESERLGQMVTSPNDCHLDLSASDLRQHKRFFALGLLYQSHGQHFSAIQTWVRMAEGQYDDSSRTAADAYEHILSTLRQLDDRDTFWSFADWAVQRDQEAGVQIFMQDTERPIPSCHADEVIPFLQKYPVSSLMYLEYLVGVLKSKEESHHTLLALAYIARILQRSPGEVDASAGEDIRRKLQQLLWLSAHCDTVAVHDKIASTNLHMEKVILLGKTGEHKRALQILVHEEKDKQAAVDYCWRTSAGRERDFRQRLFLSLLQIYLDSTAAEGAAADLLNRHARAFDAAAVLQALPAAWSVQMVGSFLQEALRSAFHQRRMRQVEAALTTAEQCRVTSTRTEAANRMIKLERGTRCQVCQRLLARPEFVFMPTGEIAHLHCTTGGKGAPGTVITTS</sequence>
<dbReference type="Pfam" id="PF10366">
    <property type="entry name" value="Vps39_1"/>
    <property type="match status" value="1"/>
</dbReference>
<comment type="caution">
    <text evidence="3">The sequence shown here is derived from an EMBL/GenBank/DDBJ whole genome shotgun (WGS) entry which is preliminary data.</text>
</comment>
<dbReference type="Pfam" id="PF10367">
    <property type="entry name" value="zf-Vps39_C"/>
    <property type="match status" value="1"/>
</dbReference>
<dbReference type="GO" id="GO:0016020">
    <property type="term" value="C:membrane"/>
    <property type="evidence" value="ECO:0007669"/>
    <property type="project" value="TreeGrafter"/>
</dbReference>
<dbReference type="GO" id="GO:0005737">
    <property type="term" value="C:cytoplasm"/>
    <property type="evidence" value="ECO:0007669"/>
    <property type="project" value="TreeGrafter"/>
</dbReference>
<dbReference type="InterPro" id="IPR036322">
    <property type="entry name" value="WD40_repeat_dom_sf"/>
</dbReference>
<gene>
    <name evidence="3" type="ORF">AALO_G00000840</name>
</gene>
<dbReference type="InterPro" id="IPR032914">
    <property type="entry name" value="Vam6/VPS39/TRAP1"/>
</dbReference>
<dbReference type="Proteomes" id="UP000823561">
    <property type="component" value="Chromosome 1"/>
</dbReference>
<dbReference type="SUPFAM" id="SSF50978">
    <property type="entry name" value="WD40 repeat-like"/>
    <property type="match status" value="1"/>
</dbReference>
<evidence type="ECO:0000259" key="2">
    <source>
        <dbReference type="PROSITE" id="PS50219"/>
    </source>
</evidence>
<dbReference type="GO" id="GO:0006914">
    <property type="term" value="P:autophagy"/>
    <property type="evidence" value="ECO:0007669"/>
    <property type="project" value="TreeGrafter"/>
</dbReference>
<dbReference type="PANTHER" id="PTHR12894:SF30">
    <property type="entry name" value="TRANSFORMING GROWTH FACTOR-BETA RECEPTOR-ASSOCIATED PROTEIN 1-LIKE"/>
    <property type="match status" value="1"/>
</dbReference>
<dbReference type="PROSITE" id="PS50236">
    <property type="entry name" value="CHCR"/>
    <property type="match status" value="1"/>
</dbReference>
<name>A0AAV6HGM7_9TELE</name>
<dbReference type="PROSITE" id="PS50219">
    <property type="entry name" value="CNH"/>
    <property type="match status" value="1"/>
</dbReference>
<keyword evidence="4" id="KW-1185">Reference proteome</keyword>
<dbReference type="GO" id="GO:0034058">
    <property type="term" value="P:endosomal vesicle fusion"/>
    <property type="evidence" value="ECO:0007669"/>
    <property type="project" value="TreeGrafter"/>
</dbReference>
<evidence type="ECO:0000313" key="3">
    <source>
        <dbReference type="EMBL" id="KAG5285215.1"/>
    </source>
</evidence>
<evidence type="ECO:0000313" key="4">
    <source>
        <dbReference type="Proteomes" id="UP000823561"/>
    </source>
</evidence>
<protein>
    <recommendedName>
        <fullName evidence="2">CNH domain-containing protein</fullName>
    </recommendedName>
</protein>
<dbReference type="InterPro" id="IPR001180">
    <property type="entry name" value="CNH_dom"/>
</dbReference>
<organism evidence="3 4">
    <name type="scientific">Alosa alosa</name>
    <name type="common">allis shad</name>
    <dbReference type="NCBI Taxonomy" id="278164"/>
    <lineage>
        <taxon>Eukaryota</taxon>
        <taxon>Metazoa</taxon>
        <taxon>Chordata</taxon>
        <taxon>Craniata</taxon>
        <taxon>Vertebrata</taxon>
        <taxon>Euteleostomi</taxon>
        <taxon>Actinopterygii</taxon>
        <taxon>Neopterygii</taxon>
        <taxon>Teleostei</taxon>
        <taxon>Clupei</taxon>
        <taxon>Clupeiformes</taxon>
        <taxon>Clupeoidei</taxon>
        <taxon>Clupeidae</taxon>
        <taxon>Alosa</taxon>
    </lineage>
</organism>
<evidence type="ECO:0000256" key="1">
    <source>
        <dbReference type="PROSITE-ProRule" id="PRU01006"/>
    </source>
</evidence>
<reference evidence="3 4" key="1">
    <citation type="submission" date="2020-10" db="EMBL/GenBank/DDBJ databases">
        <title>Chromosome-scale genome assembly of the Allis shad, Alosa alosa.</title>
        <authorList>
            <person name="Margot Z."/>
            <person name="Christophe K."/>
            <person name="Cabau C."/>
            <person name="Louis A."/>
            <person name="Berthelot C."/>
            <person name="Parey E."/>
            <person name="Roest Crollius H."/>
            <person name="Montfort J."/>
            <person name="Robinson-Rechavi M."/>
            <person name="Bucao C."/>
            <person name="Bouchez O."/>
            <person name="Gislard M."/>
            <person name="Lluch J."/>
            <person name="Milhes M."/>
            <person name="Lampietro C."/>
            <person name="Lopez Roques C."/>
            <person name="Donnadieu C."/>
            <person name="Braasch I."/>
            <person name="Desvignes T."/>
            <person name="Postlethwait J."/>
            <person name="Bobe J."/>
            <person name="Guiguen Y."/>
        </authorList>
    </citation>
    <scope>NUCLEOTIDE SEQUENCE [LARGE SCALE GENOMIC DNA]</scope>
    <source>
        <strain evidence="3">M-15738</strain>
        <tissue evidence="3">Blood</tissue>
    </source>
</reference>
<dbReference type="AlphaFoldDB" id="A0AAV6HGM7"/>
<dbReference type="InterPro" id="IPR000547">
    <property type="entry name" value="Clathrin_H-chain/VPS_repeat"/>
</dbReference>
<dbReference type="PANTHER" id="PTHR12894">
    <property type="entry name" value="CNH DOMAIN CONTAINING"/>
    <property type="match status" value="1"/>
</dbReference>
<accession>A0AAV6HGM7</accession>
<feature type="domain" description="CNH" evidence="2">
    <location>
        <begin position="23"/>
        <end position="295"/>
    </location>
</feature>
<proteinExistence type="predicted"/>